<comment type="similarity">
    <text evidence="1">Belongs to the sulfatase family.</text>
</comment>
<sequence>METYQIKQCTASLVAFCALAYSCMLLSSGSTVHAAEKFPNVVLIFSDDLGYGDLGCYGATKVQTANIDSLAKDGRMFTDAHSASAVCTPSRYALLTGEYILPALLEDPKENIRENLLLAPKSARHLAIRKGKWMYIPKRGSGGFSGSKATDHAWGGPPAISFMGSENSDVENGEYKQGAPTAQLYDLEADLNQTTNLYQQHPEVVKSMEALLTKIKKNTIKENSRKH</sequence>
<dbReference type="PROSITE" id="PS51257">
    <property type="entry name" value="PROKAR_LIPOPROTEIN"/>
    <property type="match status" value="1"/>
</dbReference>
<evidence type="ECO:0000256" key="3">
    <source>
        <dbReference type="ARBA" id="ARBA00022801"/>
    </source>
</evidence>
<keyword evidence="2" id="KW-0479">Metal-binding</keyword>
<feature type="signal peptide" evidence="5">
    <location>
        <begin position="1"/>
        <end position="34"/>
    </location>
</feature>
<dbReference type="EMBL" id="CP138858">
    <property type="protein sequence ID" value="WPJ95948.1"/>
    <property type="molecule type" value="Genomic_DNA"/>
</dbReference>
<evidence type="ECO:0000256" key="4">
    <source>
        <dbReference type="ARBA" id="ARBA00022837"/>
    </source>
</evidence>
<dbReference type="Pfam" id="PF00884">
    <property type="entry name" value="Sulfatase"/>
    <property type="match status" value="1"/>
</dbReference>
<evidence type="ECO:0000313" key="8">
    <source>
        <dbReference type="Proteomes" id="UP001324993"/>
    </source>
</evidence>
<evidence type="ECO:0000256" key="2">
    <source>
        <dbReference type="ARBA" id="ARBA00022723"/>
    </source>
</evidence>
<reference evidence="7 8" key="1">
    <citation type="submission" date="2023-11" db="EMBL/GenBank/DDBJ databases">
        <title>Coraliomargarita sp. nov., isolated from marine algae.</title>
        <authorList>
            <person name="Lee J.K."/>
            <person name="Baek J.H."/>
            <person name="Kim J.M."/>
            <person name="Choi D.G."/>
            <person name="Jeon C.O."/>
        </authorList>
    </citation>
    <scope>NUCLEOTIDE SEQUENCE [LARGE SCALE GENOMIC DNA]</scope>
    <source>
        <strain evidence="7 8">J2-16</strain>
    </source>
</reference>
<keyword evidence="8" id="KW-1185">Reference proteome</keyword>
<dbReference type="Gene3D" id="3.30.1120.10">
    <property type="match status" value="1"/>
</dbReference>
<evidence type="ECO:0000259" key="6">
    <source>
        <dbReference type="Pfam" id="PF00884"/>
    </source>
</evidence>
<dbReference type="InterPro" id="IPR024607">
    <property type="entry name" value="Sulfatase_CS"/>
</dbReference>
<dbReference type="Proteomes" id="UP001324993">
    <property type="component" value="Chromosome"/>
</dbReference>
<dbReference type="Gene3D" id="3.40.720.10">
    <property type="entry name" value="Alkaline Phosphatase, subunit A"/>
    <property type="match status" value="1"/>
</dbReference>
<evidence type="ECO:0000256" key="5">
    <source>
        <dbReference type="SAM" id="SignalP"/>
    </source>
</evidence>
<feature type="domain" description="Sulfatase N-terminal" evidence="6">
    <location>
        <begin position="39"/>
        <end position="120"/>
    </location>
</feature>
<accession>A0ABZ0RLH8</accession>
<dbReference type="PANTHER" id="PTHR42693">
    <property type="entry name" value="ARYLSULFATASE FAMILY MEMBER"/>
    <property type="match status" value="1"/>
</dbReference>
<dbReference type="InterPro" id="IPR050738">
    <property type="entry name" value="Sulfatase"/>
</dbReference>
<organism evidence="7 8">
    <name type="scientific">Coraliomargarita algicola</name>
    <dbReference type="NCBI Taxonomy" id="3092156"/>
    <lineage>
        <taxon>Bacteria</taxon>
        <taxon>Pseudomonadati</taxon>
        <taxon>Verrucomicrobiota</taxon>
        <taxon>Opitutia</taxon>
        <taxon>Puniceicoccales</taxon>
        <taxon>Coraliomargaritaceae</taxon>
        <taxon>Coraliomargarita</taxon>
    </lineage>
</organism>
<dbReference type="InterPro" id="IPR017850">
    <property type="entry name" value="Alkaline_phosphatase_core_sf"/>
</dbReference>
<gene>
    <name evidence="7" type="ORF">SH580_21260</name>
</gene>
<name>A0ABZ0RLH8_9BACT</name>
<dbReference type="SUPFAM" id="SSF53649">
    <property type="entry name" value="Alkaline phosphatase-like"/>
    <property type="match status" value="2"/>
</dbReference>
<evidence type="ECO:0000313" key="7">
    <source>
        <dbReference type="EMBL" id="WPJ95948.1"/>
    </source>
</evidence>
<feature type="chain" id="PRO_5047235456" evidence="5">
    <location>
        <begin position="35"/>
        <end position="227"/>
    </location>
</feature>
<protein>
    <submittedName>
        <fullName evidence="7">Sulfatase-like hydrolase/transferase</fullName>
    </submittedName>
</protein>
<dbReference type="PROSITE" id="PS00523">
    <property type="entry name" value="SULFATASE_1"/>
    <property type="match status" value="1"/>
</dbReference>
<dbReference type="PANTHER" id="PTHR42693:SF53">
    <property type="entry name" value="ENDO-4-O-SULFATASE"/>
    <property type="match status" value="1"/>
</dbReference>
<keyword evidence="4" id="KW-0106">Calcium</keyword>
<evidence type="ECO:0000256" key="1">
    <source>
        <dbReference type="ARBA" id="ARBA00008779"/>
    </source>
</evidence>
<dbReference type="InterPro" id="IPR000917">
    <property type="entry name" value="Sulfatase_N"/>
</dbReference>
<proteinExistence type="inferred from homology"/>
<keyword evidence="3" id="KW-0378">Hydrolase</keyword>
<keyword evidence="5" id="KW-0732">Signal</keyword>